<dbReference type="EMBL" id="JAJTJA010000002">
    <property type="protein sequence ID" value="KAH8703460.1"/>
    <property type="molecule type" value="Genomic_DNA"/>
</dbReference>
<evidence type="ECO:0000256" key="1">
    <source>
        <dbReference type="SAM" id="MobiDB-lite"/>
    </source>
</evidence>
<name>A0AAD4Q4X4_9EURO</name>
<dbReference type="RefSeq" id="XP_046076478.1">
    <property type="nucleotide sequence ID" value="XM_046215128.1"/>
</dbReference>
<reference evidence="2" key="1">
    <citation type="submission" date="2021-12" db="EMBL/GenBank/DDBJ databases">
        <title>Convergent genome expansion in fungi linked to evolution of root-endophyte symbiosis.</title>
        <authorList>
            <consortium name="DOE Joint Genome Institute"/>
            <person name="Ke Y.-H."/>
            <person name="Bonito G."/>
            <person name="Liao H.-L."/>
            <person name="Looney B."/>
            <person name="Rojas-Flechas A."/>
            <person name="Nash J."/>
            <person name="Hameed K."/>
            <person name="Schadt C."/>
            <person name="Martin F."/>
            <person name="Crous P.W."/>
            <person name="Miettinen O."/>
            <person name="Magnuson J.K."/>
            <person name="Labbe J."/>
            <person name="Jacobson D."/>
            <person name="Doktycz M.J."/>
            <person name="Veneault-Fourrey C."/>
            <person name="Kuo A."/>
            <person name="Mondo S."/>
            <person name="Calhoun S."/>
            <person name="Riley R."/>
            <person name="Ohm R."/>
            <person name="LaButti K."/>
            <person name="Andreopoulos B."/>
            <person name="Pangilinan J."/>
            <person name="Nolan M."/>
            <person name="Tritt A."/>
            <person name="Clum A."/>
            <person name="Lipzen A."/>
            <person name="Daum C."/>
            <person name="Barry K."/>
            <person name="Grigoriev I.V."/>
            <person name="Vilgalys R."/>
        </authorList>
    </citation>
    <scope>NUCLEOTIDE SEQUENCE</scope>
    <source>
        <strain evidence="2">PMI_201</strain>
    </source>
</reference>
<dbReference type="SUPFAM" id="SSF52047">
    <property type="entry name" value="RNI-like"/>
    <property type="match status" value="1"/>
</dbReference>
<accession>A0AAD4Q4X4</accession>
<dbReference type="SUPFAM" id="SSF81383">
    <property type="entry name" value="F-box domain"/>
    <property type="match status" value="1"/>
</dbReference>
<dbReference type="InterPro" id="IPR032675">
    <property type="entry name" value="LRR_dom_sf"/>
</dbReference>
<dbReference type="InterPro" id="IPR036047">
    <property type="entry name" value="F-box-like_dom_sf"/>
</dbReference>
<dbReference type="Proteomes" id="UP001201262">
    <property type="component" value="Unassembled WGS sequence"/>
</dbReference>
<evidence type="ECO:0000313" key="2">
    <source>
        <dbReference type="EMBL" id="KAH8703460.1"/>
    </source>
</evidence>
<proteinExistence type="predicted"/>
<gene>
    <name evidence="2" type="ORF">BGW36DRAFT_369380</name>
</gene>
<keyword evidence="3" id="KW-1185">Reference proteome</keyword>
<evidence type="ECO:0008006" key="4">
    <source>
        <dbReference type="Google" id="ProtNLM"/>
    </source>
</evidence>
<dbReference type="AlphaFoldDB" id="A0AAD4Q4X4"/>
<evidence type="ECO:0000313" key="3">
    <source>
        <dbReference type="Proteomes" id="UP001201262"/>
    </source>
</evidence>
<feature type="compositionally biased region" description="Polar residues" evidence="1">
    <location>
        <begin position="457"/>
        <end position="470"/>
    </location>
</feature>
<organism evidence="2 3">
    <name type="scientific">Talaromyces proteolyticus</name>
    <dbReference type="NCBI Taxonomy" id="1131652"/>
    <lineage>
        <taxon>Eukaryota</taxon>
        <taxon>Fungi</taxon>
        <taxon>Dikarya</taxon>
        <taxon>Ascomycota</taxon>
        <taxon>Pezizomycotina</taxon>
        <taxon>Eurotiomycetes</taxon>
        <taxon>Eurotiomycetidae</taxon>
        <taxon>Eurotiales</taxon>
        <taxon>Trichocomaceae</taxon>
        <taxon>Talaromyces</taxon>
        <taxon>Talaromyces sect. Bacilispori</taxon>
    </lineage>
</organism>
<protein>
    <recommendedName>
        <fullName evidence="4">F-box domain-containing protein</fullName>
    </recommendedName>
</protein>
<dbReference type="GeneID" id="70245415"/>
<sequence>MFLSNVVKFRSVRQTYLGSSQDEELILVDPDKPVPEKGYILQLPYEILEHILNFAVQQDVDTLKKLVMVCHRFSWFALPLIYRTITIQLDPGTKSLRRLHAALQRNTCTHVFFRDHCQKLNIRIADIWPLPSGHFSILEDIISQLPKLQSLAFSGGFDRNPQETWAMIRLAFQNIPNVRSLALSRLRGGLYLPDIWDHVDFASLESLHLSGVYQPIYGRECVLDPKKHRTATFTSLTISDYEESPEATEQLLRWPKSLVNFHLQSLYNNRFTMDLPMFSTWLSIHRDTLRSIHIGSLSPMGRSDLFNAADFPNLEVLSLSRWQFLGLELQSGREMTFSEADADLLLGPNLHTFGLDFSVHDQHSENFEDFGDPEENWIRGLARAAIARKAKLRKIGITFTPLTWWLRKEHGYPWDRMDKVHAEIWPHGLRVEYNEPVLTRDEWLKIFDPSPSPTMDIESSVSENEDSGFTSEERDIRDFLIVRHP</sequence>
<dbReference type="Gene3D" id="3.80.10.10">
    <property type="entry name" value="Ribonuclease Inhibitor"/>
    <property type="match status" value="1"/>
</dbReference>
<comment type="caution">
    <text evidence="2">The sequence shown here is derived from an EMBL/GenBank/DDBJ whole genome shotgun (WGS) entry which is preliminary data.</text>
</comment>
<feature type="region of interest" description="Disordered" evidence="1">
    <location>
        <begin position="451"/>
        <end position="473"/>
    </location>
</feature>